<dbReference type="EMBL" id="SNYJ01000005">
    <property type="protein sequence ID" value="TDQ40673.1"/>
    <property type="molecule type" value="Genomic_DNA"/>
</dbReference>
<evidence type="ECO:0000313" key="1">
    <source>
        <dbReference type="EMBL" id="TDQ40673.1"/>
    </source>
</evidence>
<dbReference type="Pfam" id="PF13238">
    <property type="entry name" value="AAA_18"/>
    <property type="match status" value="1"/>
</dbReference>
<dbReference type="InterPro" id="IPR027417">
    <property type="entry name" value="P-loop_NTPase"/>
</dbReference>
<name>A0A4R6U714_9BACI</name>
<dbReference type="Proteomes" id="UP000295632">
    <property type="component" value="Unassembled WGS sequence"/>
</dbReference>
<dbReference type="GO" id="GO:0016301">
    <property type="term" value="F:kinase activity"/>
    <property type="evidence" value="ECO:0007669"/>
    <property type="project" value="UniProtKB-KW"/>
</dbReference>
<dbReference type="SUPFAM" id="SSF52540">
    <property type="entry name" value="P-loop containing nucleoside triphosphate hydrolases"/>
    <property type="match status" value="1"/>
</dbReference>
<dbReference type="Gene3D" id="3.40.50.300">
    <property type="entry name" value="P-loop containing nucleotide triphosphate hydrolases"/>
    <property type="match status" value="1"/>
</dbReference>
<dbReference type="RefSeq" id="WP_166639204.1">
    <property type="nucleotide sequence ID" value="NZ_SNYJ01000005.1"/>
</dbReference>
<keyword evidence="1" id="KW-0808">Transferase</keyword>
<organism evidence="1 2">
    <name type="scientific">Aureibacillus halotolerans</name>
    <dbReference type="NCBI Taxonomy" id="1508390"/>
    <lineage>
        <taxon>Bacteria</taxon>
        <taxon>Bacillati</taxon>
        <taxon>Bacillota</taxon>
        <taxon>Bacilli</taxon>
        <taxon>Bacillales</taxon>
        <taxon>Bacillaceae</taxon>
        <taxon>Aureibacillus</taxon>
    </lineage>
</organism>
<keyword evidence="1" id="KW-0418">Kinase</keyword>
<reference evidence="1 2" key="1">
    <citation type="submission" date="2019-03" db="EMBL/GenBank/DDBJ databases">
        <title>Genomic Encyclopedia of Type Strains, Phase IV (KMG-IV): sequencing the most valuable type-strain genomes for metagenomic binning, comparative biology and taxonomic classification.</title>
        <authorList>
            <person name="Goeker M."/>
        </authorList>
    </citation>
    <scope>NUCLEOTIDE SEQUENCE [LARGE SCALE GENOMIC DNA]</scope>
    <source>
        <strain evidence="1 2">DSM 28697</strain>
    </source>
</reference>
<keyword evidence="2" id="KW-1185">Reference proteome</keyword>
<dbReference type="AlphaFoldDB" id="A0A4R6U714"/>
<evidence type="ECO:0000313" key="2">
    <source>
        <dbReference type="Proteomes" id="UP000295632"/>
    </source>
</evidence>
<protein>
    <submittedName>
        <fullName evidence="1">Shikimate kinase</fullName>
    </submittedName>
</protein>
<comment type="caution">
    <text evidence="1">The sequence shown here is derived from an EMBL/GenBank/DDBJ whole genome shotgun (WGS) entry which is preliminary data.</text>
</comment>
<gene>
    <name evidence="1" type="ORF">EV213_10514</name>
</gene>
<proteinExistence type="predicted"/>
<sequence length="166" mass="18801">MSKVILFITGMSGTGKTTILSHLNQKGYKTIETDDHPLVKKTYNPVLKETDWIWDKHKIQSILNDHTEGILFLSGAVSNQSHFYAYFDEVICFSAPLETILSRVEKRTTNPYGKTEAERNDIIDNFERFAGIIQASATVTIDTTRDIHQNVKEIEALALLRLSNAE</sequence>
<accession>A0A4R6U714</accession>